<evidence type="ECO:0000313" key="1">
    <source>
        <dbReference type="EMBL" id="WAR03783.1"/>
    </source>
</evidence>
<dbReference type="EMBL" id="CP111015">
    <property type="protein sequence ID" value="WAR03783.1"/>
    <property type="molecule type" value="Genomic_DNA"/>
</dbReference>
<keyword evidence="2" id="KW-1185">Reference proteome</keyword>
<organism evidence="1 2">
    <name type="scientific">Mya arenaria</name>
    <name type="common">Soft-shell clam</name>
    <dbReference type="NCBI Taxonomy" id="6604"/>
    <lineage>
        <taxon>Eukaryota</taxon>
        <taxon>Metazoa</taxon>
        <taxon>Spiralia</taxon>
        <taxon>Lophotrochozoa</taxon>
        <taxon>Mollusca</taxon>
        <taxon>Bivalvia</taxon>
        <taxon>Autobranchia</taxon>
        <taxon>Heteroconchia</taxon>
        <taxon>Euheterodonta</taxon>
        <taxon>Imparidentia</taxon>
        <taxon>Neoheterodontei</taxon>
        <taxon>Myida</taxon>
        <taxon>Myoidea</taxon>
        <taxon>Myidae</taxon>
        <taxon>Mya</taxon>
    </lineage>
</organism>
<protein>
    <submittedName>
        <fullName evidence="1">Uncharacterized protein</fullName>
    </submittedName>
</protein>
<evidence type="ECO:0000313" key="2">
    <source>
        <dbReference type="Proteomes" id="UP001164746"/>
    </source>
</evidence>
<gene>
    <name evidence="1" type="ORF">MAR_010341</name>
</gene>
<sequence length="71" mass="8242">MGCWKETKKRRQMKPLEPSAFKIKTPWIGWRQCRGPRRTYGWWFGDGGKFIDGAQDDDGPIIDNSGNILSR</sequence>
<proteinExistence type="predicted"/>
<reference evidence="1" key="1">
    <citation type="submission" date="2022-11" db="EMBL/GenBank/DDBJ databases">
        <title>Centuries of genome instability and evolution in soft-shell clam transmissible cancer (bioRxiv).</title>
        <authorList>
            <person name="Hart S.F.M."/>
            <person name="Yonemitsu M.A."/>
            <person name="Giersch R.M."/>
            <person name="Beal B.F."/>
            <person name="Arriagada G."/>
            <person name="Davis B.W."/>
            <person name="Ostrander E.A."/>
            <person name="Goff S.P."/>
            <person name="Metzger M.J."/>
        </authorList>
    </citation>
    <scope>NUCLEOTIDE SEQUENCE</scope>
    <source>
        <strain evidence="1">MELC-2E11</strain>
        <tissue evidence="1">Siphon/mantle</tissue>
    </source>
</reference>
<name>A0ABY7E1B4_MYAAR</name>
<accession>A0ABY7E1B4</accession>
<dbReference type="Proteomes" id="UP001164746">
    <property type="component" value="Chromosome 4"/>
</dbReference>